<dbReference type="PRINTS" id="PR00773">
    <property type="entry name" value="GRPEPROTEIN"/>
</dbReference>
<dbReference type="Gene3D" id="2.30.22.10">
    <property type="entry name" value="Head domain of nucleotide exchange factor GrpE"/>
    <property type="match status" value="1"/>
</dbReference>
<dbReference type="GO" id="GO:0042803">
    <property type="term" value="F:protein homodimerization activity"/>
    <property type="evidence" value="ECO:0007669"/>
    <property type="project" value="InterPro"/>
</dbReference>
<dbReference type="PANTHER" id="PTHR21237:SF23">
    <property type="entry name" value="GRPE PROTEIN HOMOLOG, MITOCHONDRIAL"/>
    <property type="match status" value="1"/>
</dbReference>
<dbReference type="PROSITE" id="PS01071">
    <property type="entry name" value="GRPE"/>
    <property type="match status" value="1"/>
</dbReference>
<dbReference type="STRING" id="1563681.BFP71_02740"/>
<proteinExistence type="inferred from homology"/>
<evidence type="ECO:0000256" key="3">
    <source>
        <dbReference type="HAMAP-Rule" id="MF_01151"/>
    </source>
</evidence>
<dbReference type="Gene3D" id="3.90.20.20">
    <property type="match status" value="1"/>
</dbReference>
<dbReference type="SUPFAM" id="SSF58014">
    <property type="entry name" value="Coiled-coil domain of nucleotide exchange factor GrpE"/>
    <property type="match status" value="1"/>
</dbReference>
<dbReference type="Pfam" id="PF01025">
    <property type="entry name" value="GrpE"/>
    <property type="match status" value="1"/>
</dbReference>
<evidence type="ECO:0000313" key="7">
    <source>
        <dbReference type="EMBL" id="OEK06603.1"/>
    </source>
</evidence>
<keyword evidence="2 3" id="KW-0143">Chaperone</keyword>
<dbReference type="RefSeq" id="WP_069833915.1">
    <property type="nucleotide sequence ID" value="NZ_MDGQ01000003.1"/>
</dbReference>
<comment type="subcellular location">
    <subcellularLocation>
        <location evidence="3">Cytoplasm</location>
    </subcellularLocation>
</comment>
<comment type="caution">
    <text evidence="7">The sequence shown here is derived from an EMBL/GenBank/DDBJ whole genome shotgun (WGS) entry which is preliminary data.</text>
</comment>
<dbReference type="SUPFAM" id="SSF51064">
    <property type="entry name" value="Head domain of nucleotide exchange factor GrpE"/>
    <property type="match status" value="1"/>
</dbReference>
<feature type="compositionally biased region" description="Basic and acidic residues" evidence="6">
    <location>
        <begin position="1"/>
        <end position="11"/>
    </location>
</feature>
<dbReference type="GO" id="GO:0051082">
    <property type="term" value="F:unfolded protein binding"/>
    <property type="evidence" value="ECO:0007669"/>
    <property type="project" value="TreeGrafter"/>
</dbReference>
<keyword evidence="8" id="KW-1185">Reference proteome</keyword>
<feature type="compositionally biased region" description="Acidic residues" evidence="6">
    <location>
        <begin position="28"/>
        <end position="38"/>
    </location>
</feature>
<dbReference type="HAMAP" id="MF_01151">
    <property type="entry name" value="GrpE"/>
    <property type="match status" value="1"/>
</dbReference>
<keyword evidence="3 4" id="KW-0346">Stress response</keyword>
<dbReference type="GO" id="GO:0051087">
    <property type="term" value="F:protein-folding chaperone binding"/>
    <property type="evidence" value="ECO:0007669"/>
    <property type="project" value="InterPro"/>
</dbReference>
<sequence>MAKDKETKETVEETTNAATEEQVVDTAENSDSEVDNDAELEEEVEELTAEEKLQVELAEAKDKYLRLYSEFENFRRRNAKERIELVKTASADLMTDLLPTIDDFERANQANEKQDDVDSLKEGFSLIHNKIYKTLEGKGLKVMETKKGTDFDADLHEAVTQFPVEEKKLKGKIIDTVEKGYYLGDKVIRFAKVVIGS</sequence>
<comment type="similarity">
    <text evidence="1 3 5">Belongs to the GrpE family.</text>
</comment>
<feature type="region of interest" description="Disordered" evidence="6">
    <location>
        <begin position="1"/>
        <end position="38"/>
    </location>
</feature>
<dbReference type="PANTHER" id="PTHR21237">
    <property type="entry name" value="GRPE PROTEIN"/>
    <property type="match status" value="1"/>
</dbReference>
<dbReference type="Proteomes" id="UP000095552">
    <property type="component" value="Unassembled WGS sequence"/>
</dbReference>
<name>A0A1E5T5G0_9BACT</name>
<comment type="function">
    <text evidence="3 4">Participates actively in the response to hyperosmotic and heat shock by preventing the aggregation of stress-denatured proteins, in association with DnaK and GrpE. It is the nucleotide exchange factor for DnaK and may function as a thermosensor. Unfolded proteins bind initially to DnaJ; upon interaction with the DnaJ-bound protein, DnaK hydrolyzes its bound ATP, resulting in the formation of a stable complex. GrpE releases ADP from DnaK; ATP binding to DnaK triggers the release of the substrate protein, thus completing the reaction cycle. Several rounds of ATP-dependent interactions between DnaJ, DnaK and GrpE are required for fully efficient folding.</text>
</comment>
<protein>
    <recommendedName>
        <fullName evidence="3 4">Protein GrpE</fullName>
    </recommendedName>
    <alternativeName>
        <fullName evidence="3">HSP-70 cofactor</fullName>
    </alternativeName>
</protein>
<dbReference type="CDD" id="cd00446">
    <property type="entry name" value="GrpE"/>
    <property type="match status" value="1"/>
</dbReference>
<dbReference type="OrthoDB" id="9812586at2"/>
<gene>
    <name evidence="3" type="primary">grpE</name>
    <name evidence="7" type="ORF">BFP71_02740</name>
</gene>
<dbReference type="GO" id="GO:0000774">
    <property type="term" value="F:adenyl-nucleotide exchange factor activity"/>
    <property type="evidence" value="ECO:0007669"/>
    <property type="project" value="InterPro"/>
</dbReference>
<keyword evidence="3" id="KW-0963">Cytoplasm</keyword>
<dbReference type="InterPro" id="IPR013805">
    <property type="entry name" value="GrpE_CC"/>
</dbReference>
<reference evidence="7 8" key="1">
    <citation type="submission" date="2016-08" db="EMBL/GenBank/DDBJ databases">
        <title>Draft genome of Fabibacter sp. strain SK-8.</title>
        <authorList>
            <person name="Wong S.-K."/>
            <person name="Hamasaki K."/>
            <person name="Yoshizawa S."/>
        </authorList>
    </citation>
    <scope>NUCLEOTIDE SEQUENCE [LARGE SCALE GENOMIC DNA]</scope>
    <source>
        <strain evidence="7 8">SK-8</strain>
    </source>
</reference>
<comment type="subunit">
    <text evidence="3">Homodimer.</text>
</comment>
<dbReference type="InterPro" id="IPR000740">
    <property type="entry name" value="GrpE"/>
</dbReference>
<evidence type="ECO:0000256" key="2">
    <source>
        <dbReference type="ARBA" id="ARBA00023186"/>
    </source>
</evidence>
<evidence type="ECO:0000256" key="1">
    <source>
        <dbReference type="ARBA" id="ARBA00009054"/>
    </source>
</evidence>
<evidence type="ECO:0000256" key="4">
    <source>
        <dbReference type="RuleBase" id="RU000639"/>
    </source>
</evidence>
<evidence type="ECO:0000313" key="8">
    <source>
        <dbReference type="Proteomes" id="UP000095552"/>
    </source>
</evidence>
<dbReference type="AlphaFoldDB" id="A0A1E5T5G0"/>
<dbReference type="EMBL" id="MDGQ01000003">
    <property type="protein sequence ID" value="OEK06603.1"/>
    <property type="molecule type" value="Genomic_DNA"/>
</dbReference>
<dbReference type="InterPro" id="IPR009012">
    <property type="entry name" value="GrpE_head"/>
</dbReference>
<dbReference type="GO" id="GO:0005737">
    <property type="term" value="C:cytoplasm"/>
    <property type="evidence" value="ECO:0007669"/>
    <property type="project" value="UniProtKB-SubCell"/>
</dbReference>
<evidence type="ECO:0000256" key="5">
    <source>
        <dbReference type="RuleBase" id="RU004478"/>
    </source>
</evidence>
<evidence type="ECO:0000256" key="6">
    <source>
        <dbReference type="SAM" id="MobiDB-lite"/>
    </source>
</evidence>
<organism evidence="7 8">
    <name type="scientific">Roseivirga misakiensis</name>
    <dbReference type="NCBI Taxonomy" id="1563681"/>
    <lineage>
        <taxon>Bacteria</taxon>
        <taxon>Pseudomonadati</taxon>
        <taxon>Bacteroidota</taxon>
        <taxon>Cytophagia</taxon>
        <taxon>Cytophagales</taxon>
        <taxon>Roseivirgaceae</taxon>
        <taxon>Roseivirga</taxon>
    </lineage>
</organism>
<accession>A0A1E5T5G0</accession>
<dbReference type="GO" id="GO:0006457">
    <property type="term" value="P:protein folding"/>
    <property type="evidence" value="ECO:0007669"/>
    <property type="project" value="InterPro"/>
</dbReference>